<accession>A0A0G1L567</accession>
<dbReference type="InterPro" id="IPR036388">
    <property type="entry name" value="WH-like_DNA-bd_sf"/>
</dbReference>
<feature type="domain" description="HTH arsR-type" evidence="1">
    <location>
        <begin position="11"/>
        <end position="101"/>
    </location>
</feature>
<sequence length="101" mass="11818">MWYTMDMKSRRNRSVFHRLEKVCRGAGNHRRIEILYLLKRKPNLSVYDIAEELGCNFKTISSHTLRLVQSGLIDKWSDGTSIRHGLTPLGETILKFLRTLE</sequence>
<dbReference type="GO" id="GO:0003700">
    <property type="term" value="F:DNA-binding transcription factor activity"/>
    <property type="evidence" value="ECO:0007669"/>
    <property type="project" value="InterPro"/>
</dbReference>
<proteinExistence type="predicted"/>
<dbReference type="AlphaFoldDB" id="A0A0G1L567"/>
<dbReference type="Proteomes" id="UP000033966">
    <property type="component" value="Unassembled WGS sequence"/>
</dbReference>
<comment type="caution">
    <text evidence="2">The sequence shown here is derived from an EMBL/GenBank/DDBJ whole genome shotgun (WGS) entry which is preliminary data.</text>
</comment>
<dbReference type="SMART" id="SM00418">
    <property type="entry name" value="HTH_ARSR"/>
    <property type="match status" value="1"/>
</dbReference>
<organism evidence="2 3">
    <name type="scientific">Candidatus Jorgensenbacteria bacterium GW2011_GWA2_45_13</name>
    <dbReference type="NCBI Taxonomy" id="1618662"/>
    <lineage>
        <taxon>Bacteria</taxon>
        <taxon>Candidatus Joergenseniibacteriota</taxon>
    </lineage>
</organism>
<reference evidence="2 3" key="1">
    <citation type="journal article" date="2015" name="Nature">
        <title>rRNA introns, odd ribosomes, and small enigmatic genomes across a large radiation of phyla.</title>
        <authorList>
            <person name="Brown C.T."/>
            <person name="Hug L.A."/>
            <person name="Thomas B.C."/>
            <person name="Sharon I."/>
            <person name="Castelle C.J."/>
            <person name="Singh A."/>
            <person name="Wilkins M.J."/>
            <person name="Williams K.H."/>
            <person name="Banfield J.F."/>
        </authorList>
    </citation>
    <scope>NUCLEOTIDE SEQUENCE [LARGE SCALE GENOMIC DNA]</scope>
</reference>
<dbReference type="InterPro" id="IPR036390">
    <property type="entry name" value="WH_DNA-bd_sf"/>
</dbReference>
<dbReference type="SUPFAM" id="SSF46785">
    <property type="entry name" value="Winged helix' DNA-binding domain"/>
    <property type="match status" value="1"/>
</dbReference>
<protein>
    <recommendedName>
        <fullName evidence="1">HTH arsR-type domain-containing protein</fullName>
    </recommendedName>
</protein>
<evidence type="ECO:0000313" key="3">
    <source>
        <dbReference type="Proteomes" id="UP000033966"/>
    </source>
</evidence>
<name>A0A0G1L567_9BACT</name>
<evidence type="ECO:0000259" key="1">
    <source>
        <dbReference type="PROSITE" id="PS50987"/>
    </source>
</evidence>
<gene>
    <name evidence="2" type="ORF">UW92_C0021G0006</name>
</gene>
<dbReference type="InterPro" id="IPR011991">
    <property type="entry name" value="ArsR-like_HTH"/>
</dbReference>
<dbReference type="CDD" id="cd00090">
    <property type="entry name" value="HTH_ARSR"/>
    <property type="match status" value="1"/>
</dbReference>
<dbReference type="EMBL" id="LCKF01000021">
    <property type="protein sequence ID" value="KKT90958.1"/>
    <property type="molecule type" value="Genomic_DNA"/>
</dbReference>
<evidence type="ECO:0000313" key="2">
    <source>
        <dbReference type="EMBL" id="KKT90958.1"/>
    </source>
</evidence>
<dbReference type="InterPro" id="IPR001845">
    <property type="entry name" value="HTH_ArsR_DNA-bd_dom"/>
</dbReference>
<dbReference type="Gene3D" id="1.10.10.10">
    <property type="entry name" value="Winged helix-like DNA-binding domain superfamily/Winged helix DNA-binding domain"/>
    <property type="match status" value="1"/>
</dbReference>
<dbReference type="PROSITE" id="PS50987">
    <property type="entry name" value="HTH_ARSR_2"/>
    <property type="match status" value="1"/>
</dbReference>
<dbReference type="Pfam" id="PF01022">
    <property type="entry name" value="HTH_5"/>
    <property type="match status" value="1"/>
</dbReference>